<dbReference type="SUPFAM" id="SSF51011">
    <property type="entry name" value="Glycosyl hydrolase domain"/>
    <property type="match status" value="1"/>
</dbReference>
<accession>A0A4R3KG84</accession>
<evidence type="ECO:0000256" key="4">
    <source>
        <dbReference type="ARBA" id="ARBA00011165"/>
    </source>
</evidence>
<name>A0A4R3KG84_9FIRM</name>
<dbReference type="GO" id="GO:0046556">
    <property type="term" value="F:alpha-L-arabinofuranosidase activity"/>
    <property type="evidence" value="ECO:0007669"/>
    <property type="project" value="UniProtKB-EC"/>
</dbReference>
<dbReference type="PANTHER" id="PTHR43576">
    <property type="entry name" value="ALPHA-L-ARABINOFURANOSIDASE C-RELATED"/>
    <property type="match status" value="1"/>
</dbReference>
<dbReference type="PANTHER" id="PTHR43576:SF3">
    <property type="entry name" value="ALPHA-L-ARABINOFURANOSIDASE C"/>
    <property type="match status" value="1"/>
</dbReference>
<comment type="catalytic activity">
    <reaction evidence="1">
        <text>Hydrolysis of terminal non-reducing alpha-L-arabinofuranoside residues in alpha-L-arabinosides.</text>
        <dbReference type="EC" id="3.2.1.55"/>
    </reaction>
</comment>
<dbReference type="InterPro" id="IPR055235">
    <property type="entry name" value="ASD1_cat"/>
</dbReference>
<organism evidence="10 11">
    <name type="scientific">Muricomes intestini</name>
    <dbReference type="NCBI Taxonomy" id="1796634"/>
    <lineage>
        <taxon>Bacteria</taxon>
        <taxon>Bacillati</taxon>
        <taxon>Bacillota</taxon>
        <taxon>Clostridia</taxon>
        <taxon>Lachnospirales</taxon>
        <taxon>Lachnospiraceae</taxon>
        <taxon>Muricomes</taxon>
    </lineage>
</organism>
<dbReference type="InterPro" id="IPR017853">
    <property type="entry name" value="GH"/>
</dbReference>
<evidence type="ECO:0000256" key="6">
    <source>
        <dbReference type="ARBA" id="ARBA00022801"/>
    </source>
</evidence>
<reference evidence="10 11" key="1">
    <citation type="submission" date="2019-03" db="EMBL/GenBank/DDBJ databases">
        <title>Genomic Encyclopedia of Type Strains, Phase IV (KMG-IV): sequencing the most valuable type-strain genomes for metagenomic binning, comparative biology and taxonomic classification.</title>
        <authorList>
            <person name="Goeker M."/>
        </authorList>
    </citation>
    <scope>NUCLEOTIDE SEQUENCE [LARGE SCALE GENOMIC DNA]</scope>
    <source>
        <strain evidence="10 11">DSM 29489</strain>
    </source>
</reference>
<dbReference type="Proteomes" id="UP000295726">
    <property type="component" value="Unassembled WGS sequence"/>
</dbReference>
<keyword evidence="8" id="KW-0326">Glycosidase</keyword>
<dbReference type="GO" id="GO:0046373">
    <property type="term" value="P:L-arabinose metabolic process"/>
    <property type="evidence" value="ECO:0007669"/>
    <property type="project" value="InterPro"/>
</dbReference>
<keyword evidence="11" id="KW-1185">Reference proteome</keyword>
<keyword evidence="6" id="KW-0378">Hydrolase</keyword>
<dbReference type="EC" id="3.2.1.55" evidence="5"/>
<evidence type="ECO:0000259" key="9">
    <source>
        <dbReference type="SMART" id="SM00813"/>
    </source>
</evidence>
<dbReference type="SUPFAM" id="SSF51445">
    <property type="entry name" value="(Trans)glycosidases"/>
    <property type="match status" value="1"/>
</dbReference>
<dbReference type="InterPro" id="IPR013780">
    <property type="entry name" value="Glyco_hydro_b"/>
</dbReference>
<evidence type="ECO:0000256" key="7">
    <source>
        <dbReference type="ARBA" id="ARBA00023277"/>
    </source>
</evidence>
<dbReference type="AlphaFoldDB" id="A0A4R3KG84"/>
<evidence type="ECO:0000256" key="1">
    <source>
        <dbReference type="ARBA" id="ARBA00001462"/>
    </source>
</evidence>
<protein>
    <recommendedName>
        <fullName evidence="5">non-reducing end alpha-L-arabinofuranosidase</fullName>
        <ecNumber evidence="5">3.2.1.55</ecNumber>
    </recommendedName>
</protein>
<proteinExistence type="inferred from homology"/>
<comment type="similarity">
    <text evidence="3">Belongs to the glycosyl hydrolase 51 family.</text>
</comment>
<dbReference type="RefSeq" id="WP_132378731.1">
    <property type="nucleotide sequence ID" value="NZ_SLZZ01000002.1"/>
</dbReference>
<dbReference type="GO" id="GO:0000272">
    <property type="term" value="P:polysaccharide catabolic process"/>
    <property type="evidence" value="ECO:0007669"/>
    <property type="project" value="TreeGrafter"/>
</dbReference>
<dbReference type="OrthoDB" id="9758333at2"/>
<dbReference type="InterPro" id="IPR010720">
    <property type="entry name" value="Alpha-L-AF_C"/>
</dbReference>
<sequence length="502" mass="57388">MKKTKVVCNKKFIVGEIDPRLFGSFLEHMGRVIYTGIYEPENAISDEEGFRRDVLGKVKEMNVTAVRYPGGNFVSAYNWEDGVGPKEKRPRKLELAWRSIETNEFGTNEFMKWARKVGVQPILTVNLGTKGIENAAHYVEYCNFPRGTKYSDMRREHGVEEPYGVKMWCLGNEMDGKWQIGHKTAEEYGKLAAEAAKVMKLIDPQIELTVCGSSLSTMPTYPQWDIEVLEQVYDVADYLALHQYYAGQDKGTKRFLAQTLDMEEYIRTIRSVAQVVKQKKHSKKEMKFSVDEWGVWAVPGNAVNREIEAEPWMAAPAISEQIYTLEDALLFAGMQMVMLRNADVIKIACQSLLTNVSACIMTEKNGGLWLQTIYYPFFYFANYARGLVLSSAWEGPAYDCEEFSNVPYIDHIVVWNKERNEVVVFAVNRNEEEEMEMEIQLPDFEIKGIRECISMTAGDKKMTNEKNHNAVVPKPNDNVVLQDGLCITQLEPLSFNVLRLKV</sequence>
<dbReference type="EMBL" id="SLZZ01000002">
    <property type="protein sequence ID" value="TCS82416.1"/>
    <property type="molecule type" value="Genomic_DNA"/>
</dbReference>
<comment type="subunit">
    <text evidence="4">Homohexamer; trimer of dimers.</text>
</comment>
<gene>
    <name evidence="10" type="ORF">EDD59_102287</name>
</gene>
<evidence type="ECO:0000256" key="5">
    <source>
        <dbReference type="ARBA" id="ARBA00012670"/>
    </source>
</evidence>
<evidence type="ECO:0000313" key="10">
    <source>
        <dbReference type="EMBL" id="TCS82416.1"/>
    </source>
</evidence>
<evidence type="ECO:0000313" key="11">
    <source>
        <dbReference type="Proteomes" id="UP000295726"/>
    </source>
</evidence>
<dbReference type="SMART" id="SM00813">
    <property type="entry name" value="Alpha-L-AF_C"/>
    <property type="match status" value="1"/>
</dbReference>
<dbReference type="Gene3D" id="3.20.20.80">
    <property type="entry name" value="Glycosidases"/>
    <property type="match status" value="1"/>
</dbReference>
<keyword evidence="7" id="KW-0119">Carbohydrate metabolism</keyword>
<evidence type="ECO:0000256" key="3">
    <source>
        <dbReference type="ARBA" id="ARBA00007186"/>
    </source>
</evidence>
<dbReference type="Pfam" id="PF06964">
    <property type="entry name" value="Alpha-L-AF_C"/>
    <property type="match status" value="1"/>
</dbReference>
<evidence type="ECO:0000256" key="2">
    <source>
        <dbReference type="ARBA" id="ARBA00004881"/>
    </source>
</evidence>
<dbReference type="Gene3D" id="2.60.40.1180">
    <property type="entry name" value="Golgi alpha-mannosidase II"/>
    <property type="match status" value="1"/>
</dbReference>
<comment type="caution">
    <text evidence="10">The sequence shown here is derived from an EMBL/GenBank/DDBJ whole genome shotgun (WGS) entry which is preliminary data.</text>
</comment>
<dbReference type="Pfam" id="PF22848">
    <property type="entry name" value="ASD1_dom"/>
    <property type="match status" value="1"/>
</dbReference>
<evidence type="ECO:0000256" key="8">
    <source>
        <dbReference type="ARBA" id="ARBA00023295"/>
    </source>
</evidence>
<feature type="domain" description="Alpha-L-arabinofuranosidase C-terminal" evidence="9">
    <location>
        <begin position="291"/>
        <end position="494"/>
    </location>
</feature>
<comment type="pathway">
    <text evidence="2">Glycan metabolism.</text>
</comment>